<protein>
    <submittedName>
        <fullName evidence="3">Uncharacterized protein</fullName>
    </submittedName>
</protein>
<dbReference type="EMBL" id="JASCZI010242592">
    <property type="protein sequence ID" value="MED6211543.1"/>
    <property type="molecule type" value="Genomic_DNA"/>
</dbReference>
<keyword evidence="2" id="KW-1133">Transmembrane helix</keyword>
<feature type="transmembrane region" description="Helical" evidence="2">
    <location>
        <begin position="167"/>
        <end position="186"/>
    </location>
</feature>
<accession>A0ABU6YR47</accession>
<evidence type="ECO:0000256" key="2">
    <source>
        <dbReference type="SAM" id="Phobius"/>
    </source>
</evidence>
<feature type="compositionally biased region" description="Basic and acidic residues" evidence="1">
    <location>
        <begin position="24"/>
        <end position="38"/>
    </location>
</feature>
<evidence type="ECO:0000256" key="1">
    <source>
        <dbReference type="SAM" id="MobiDB-lite"/>
    </source>
</evidence>
<name>A0ABU6YR47_9FABA</name>
<comment type="caution">
    <text evidence="3">The sequence shown here is derived from an EMBL/GenBank/DDBJ whole genome shotgun (WGS) entry which is preliminary data.</text>
</comment>
<reference evidence="3 4" key="1">
    <citation type="journal article" date="2023" name="Plants (Basel)">
        <title>Bridging the Gap: Combining Genomics and Transcriptomics Approaches to Understand Stylosanthes scabra, an Orphan Legume from the Brazilian Caatinga.</title>
        <authorList>
            <person name="Ferreira-Neto J.R.C."/>
            <person name="da Silva M.D."/>
            <person name="Binneck E."/>
            <person name="de Melo N.F."/>
            <person name="da Silva R.H."/>
            <person name="de Melo A.L.T.M."/>
            <person name="Pandolfi V."/>
            <person name="Bustamante F.O."/>
            <person name="Brasileiro-Vidal A.C."/>
            <person name="Benko-Iseppon A.M."/>
        </authorList>
    </citation>
    <scope>NUCLEOTIDE SEQUENCE [LARGE SCALE GENOMIC DNA]</scope>
    <source>
        <tissue evidence="3">Leaves</tissue>
    </source>
</reference>
<organism evidence="3 4">
    <name type="scientific">Stylosanthes scabra</name>
    <dbReference type="NCBI Taxonomy" id="79078"/>
    <lineage>
        <taxon>Eukaryota</taxon>
        <taxon>Viridiplantae</taxon>
        <taxon>Streptophyta</taxon>
        <taxon>Embryophyta</taxon>
        <taxon>Tracheophyta</taxon>
        <taxon>Spermatophyta</taxon>
        <taxon>Magnoliopsida</taxon>
        <taxon>eudicotyledons</taxon>
        <taxon>Gunneridae</taxon>
        <taxon>Pentapetalae</taxon>
        <taxon>rosids</taxon>
        <taxon>fabids</taxon>
        <taxon>Fabales</taxon>
        <taxon>Fabaceae</taxon>
        <taxon>Papilionoideae</taxon>
        <taxon>50 kb inversion clade</taxon>
        <taxon>dalbergioids sensu lato</taxon>
        <taxon>Dalbergieae</taxon>
        <taxon>Pterocarpus clade</taxon>
        <taxon>Stylosanthes</taxon>
    </lineage>
</organism>
<keyword evidence="4" id="KW-1185">Reference proteome</keyword>
<evidence type="ECO:0000313" key="4">
    <source>
        <dbReference type="Proteomes" id="UP001341840"/>
    </source>
</evidence>
<feature type="region of interest" description="Disordered" evidence="1">
    <location>
        <begin position="1"/>
        <end position="41"/>
    </location>
</feature>
<dbReference type="Proteomes" id="UP001341840">
    <property type="component" value="Unassembled WGS sequence"/>
</dbReference>
<gene>
    <name evidence="3" type="ORF">PIB30_074768</name>
</gene>
<keyword evidence="2" id="KW-0812">Transmembrane</keyword>
<keyword evidence="2" id="KW-0472">Membrane</keyword>
<evidence type="ECO:0000313" key="3">
    <source>
        <dbReference type="EMBL" id="MED6211543.1"/>
    </source>
</evidence>
<proteinExistence type="predicted"/>
<sequence>MRGKGERTTPVGLSAATAAVETINGERERETEEREREIRKRKRTRVAVAPSHGFIAAVAGNVAVELPTAVHGSRRRRKWLLPPCSKRKRDMCCDRERGNDLNWGEEEAEVACAGVLAGTDQKESESRESPSTAAGLAGIRFWSHRRLVVTLAGVLPLGSSRRHRWKLTIGAAALFSSVIVSLIPLISGNWLKIGVAADATELTISEWLESTRGLLESIHNPPEMRSLQHDSSNMTPGNRFSAFQNRFCGRRHRSDVYVSRSDRGGLRADDPTYDNSWLSGVVHDRGADVVGAEILVASPNLVSFHDVVKGFMN</sequence>